<keyword evidence="3" id="KW-1185">Reference proteome</keyword>
<dbReference type="EMBL" id="JBHTHX010000210">
    <property type="protein sequence ID" value="MFD0884694.1"/>
    <property type="molecule type" value="Genomic_DNA"/>
</dbReference>
<proteinExistence type="predicted"/>
<evidence type="ECO:0000313" key="3">
    <source>
        <dbReference type="Proteomes" id="UP001597024"/>
    </source>
</evidence>
<organism evidence="2 3">
    <name type="scientific">Streptosporangium algeriense</name>
    <dbReference type="NCBI Taxonomy" id="1682748"/>
    <lineage>
        <taxon>Bacteria</taxon>
        <taxon>Bacillati</taxon>
        <taxon>Actinomycetota</taxon>
        <taxon>Actinomycetes</taxon>
        <taxon>Streptosporangiales</taxon>
        <taxon>Streptosporangiaceae</taxon>
        <taxon>Streptosporangium</taxon>
    </lineage>
</organism>
<gene>
    <name evidence="2" type="ORF">ACFQ08_09045</name>
</gene>
<feature type="region of interest" description="Disordered" evidence="1">
    <location>
        <begin position="33"/>
        <end position="53"/>
    </location>
</feature>
<feature type="compositionally biased region" description="Polar residues" evidence="1">
    <location>
        <begin position="34"/>
        <end position="53"/>
    </location>
</feature>
<name>A0ABW3DNW7_9ACTN</name>
<sequence length="53" mass="5964">MAPRGRPRDTRLNERVLRSAAELIFERGYAVNHVPTSTPRRCSTRSPEPSITG</sequence>
<evidence type="ECO:0000256" key="1">
    <source>
        <dbReference type="SAM" id="MobiDB-lite"/>
    </source>
</evidence>
<evidence type="ECO:0000313" key="2">
    <source>
        <dbReference type="EMBL" id="MFD0884694.1"/>
    </source>
</evidence>
<accession>A0ABW3DNW7</accession>
<evidence type="ECO:0008006" key="4">
    <source>
        <dbReference type="Google" id="ProtNLM"/>
    </source>
</evidence>
<comment type="caution">
    <text evidence="2">The sequence shown here is derived from an EMBL/GenBank/DDBJ whole genome shotgun (WGS) entry which is preliminary data.</text>
</comment>
<reference evidence="3" key="1">
    <citation type="journal article" date="2019" name="Int. J. Syst. Evol. Microbiol.">
        <title>The Global Catalogue of Microorganisms (GCM) 10K type strain sequencing project: providing services to taxonomists for standard genome sequencing and annotation.</title>
        <authorList>
            <consortium name="The Broad Institute Genomics Platform"/>
            <consortium name="The Broad Institute Genome Sequencing Center for Infectious Disease"/>
            <person name="Wu L."/>
            <person name="Ma J."/>
        </authorList>
    </citation>
    <scope>NUCLEOTIDE SEQUENCE [LARGE SCALE GENOMIC DNA]</scope>
    <source>
        <strain evidence="3">CCUG 62974</strain>
    </source>
</reference>
<dbReference type="Proteomes" id="UP001597024">
    <property type="component" value="Unassembled WGS sequence"/>
</dbReference>
<protein>
    <recommendedName>
        <fullName evidence="4">HTH tetR-type domain-containing protein</fullName>
    </recommendedName>
</protein>